<dbReference type="Gene3D" id="1.20.1560.10">
    <property type="entry name" value="ABC transporter type 1, transmembrane domain"/>
    <property type="match status" value="1"/>
</dbReference>
<dbReference type="Pfam" id="PF00664">
    <property type="entry name" value="ABC_membrane"/>
    <property type="match status" value="1"/>
</dbReference>
<keyword evidence="4 11" id="KW-0067">ATP-binding</keyword>
<feature type="domain" description="ABC transporter" evidence="9">
    <location>
        <begin position="577"/>
        <end position="812"/>
    </location>
</feature>
<accession>A0ABT1RZ93</accession>
<feature type="transmembrane region" description="Helical" evidence="8">
    <location>
        <begin position="401"/>
        <end position="422"/>
    </location>
</feature>
<dbReference type="InterPro" id="IPR036640">
    <property type="entry name" value="ABC1_TM_sf"/>
</dbReference>
<evidence type="ECO:0000256" key="1">
    <source>
        <dbReference type="ARBA" id="ARBA00004651"/>
    </source>
</evidence>
<dbReference type="Pfam" id="PF00005">
    <property type="entry name" value="ABC_tran"/>
    <property type="match status" value="1"/>
</dbReference>
<comment type="subcellular location">
    <subcellularLocation>
        <location evidence="1">Cell membrane</location>
        <topology evidence="1">Multi-pass membrane protein</topology>
    </subcellularLocation>
</comment>
<dbReference type="EMBL" id="JANFZH010000017">
    <property type="protein sequence ID" value="MCQ4840009.1"/>
    <property type="molecule type" value="Genomic_DNA"/>
</dbReference>
<evidence type="ECO:0000256" key="6">
    <source>
        <dbReference type="ARBA" id="ARBA00023136"/>
    </source>
</evidence>
<dbReference type="RefSeq" id="WP_066861511.1">
    <property type="nucleotide sequence ID" value="NZ_CABKVV010000011.1"/>
</dbReference>
<feature type="transmembrane region" description="Helical" evidence="8">
    <location>
        <begin position="520"/>
        <end position="541"/>
    </location>
</feature>
<keyword evidence="5 8" id="KW-1133">Transmembrane helix</keyword>
<keyword evidence="2 8" id="KW-0812">Transmembrane</keyword>
<dbReference type="SUPFAM" id="SSF52540">
    <property type="entry name" value="P-loop containing nucleoside triphosphate hydrolases"/>
    <property type="match status" value="1"/>
</dbReference>
<evidence type="ECO:0000256" key="2">
    <source>
        <dbReference type="ARBA" id="ARBA00022692"/>
    </source>
</evidence>
<dbReference type="SUPFAM" id="SSF90123">
    <property type="entry name" value="ABC transporter transmembrane region"/>
    <property type="match status" value="1"/>
</dbReference>
<feature type="transmembrane region" description="Helical" evidence="8">
    <location>
        <begin position="488"/>
        <end position="508"/>
    </location>
</feature>
<sequence>MKLIAKYLKPFALVVLLCLILLFGQAMCDLSLPNLMSDIVNVGIQQSGIEEGAPEAVSQKGMTLLKLMMDETDQKLMEDSYVSVDPQSSEAERFSEAYPLAHEEGICVLKTGLSEEELEAVDAAYGKASYAFLLYMQQAGKNGELEEAAKKAAMMAQQQGQGPKLTEAPAGEIPQELPSGMESIPGEEQAFGTESSSPDNEGSPAGGQEAGEQEESSAGSMNGMSFDMENGFDEMDMSKVYQLIPLLQLVPEESLQAARENAAQNQSMMGGQVGVTFKKLFYQELGMDVNQIQSDYIWKVGLKMLGVTLLGVLATVLVGFFAARVASKIGKRLRHDLFSKVESFSNAEFDKFSTASLITRTTNDVQQVQMLVTMGIRMVCYAPIMGIGGIIFAVGKSVSMSWIIAVAVVVMIGLIIVALSVAMPKFKSLQKLIDRLNLVSRENLSGMMVVRAFGNEEYEEKRFEASNKNLADTNRFVQRVMSAMMPSMMFIMNVVSVVIMWVGGHAIAESTLQIGDMMAFIQYAMQIISSFLMIAMMFVMVPRASVSAVRIQEVLQTELEIRDEPKPEVLKQVKGEVEFRDVSFRYGGAESDVLEHISFTAKPGETTAFIGATGSGKSTLINLIPRFYDVTEGEILLDGTDIRKLSQKQLRDSIGYVPQKGILFSGTIASNLRYGKEEAGEAELQKAIEVAQASDFVGELEEGMEGPIAQGGTNVSGGQRQRLSIARALVRKAPVYIFDDSFSALDFKTDAALRRALKRDTSEATVLIVAQRVSTIMHAEQIIVLDGGKMVGKGTHKELLESCPEYREIAESQLQKEELA</sequence>
<protein>
    <submittedName>
        <fullName evidence="11">ABC transporter ATP-binding protein/permease</fullName>
    </submittedName>
</protein>
<dbReference type="GO" id="GO:0005524">
    <property type="term" value="F:ATP binding"/>
    <property type="evidence" value="ECO:0007669"/>
    <property type="project" value="UniProtKB-KW"/>
</dbReference>
<dbReference type="PANTHER" id="PTHR43394">
    <property type="entry name" value="ATP-DEPENDENT PERMEASE MDL1, MITOCHONDRIAL"/>
    <property type="match status" value="1"/>
</dbReference>
<keyword evidence="3" id="KW-0547">Nucleotide-binding</keyword>
<reference evidence="11 12" key="1">
    <citation type="submission" date="2022-06" db="EMBL/GenBank/DDBJ databases">
        <title>Isolation of gut microbiota from human fecal samples.</title>
        <authorList>
            <person name="Pamer E.G."/>
            <person name="Barat B."/>
            <person name="Waligurski E."/>
            <person name="Medina S."/>
            <person name="Paddock L."/>
            <person name="Mostad J."/>
        </authorList>
    </citation>
    <scope>NUCLEOTIDE SEQUENCE [LARGE SCALE GENOMIC DNA]</scope>
    <source>
        <strain evidence="11 12">DFI.9.73</strain>
    </source>
</reference>
<evidence type="ECO:0000313" key="11">
    <source>
        <dbReference type="EMBL" id="MCQ4840009.1"/>
    </source>
</evidence>
<proteinExistence type="predicted"/>
<dbReference type="SMART" id="SM00382">
    <property type="entry name" value="AAA"/>
    <property type="match status" value="1"/>
</dbReference>
<dbReference type="PROSITE" id="PS50893">
    <property type="entry name" value="ABC_TRANSPORTER_2"/>
    <property type="match status" value="1"/>
</dbReference>
<keyword evidence="12" id="KW-1185">Reference proteome</keyword>
<dbReference type="GeneID" id="90531494"/>
<dbReference type="Proteomes" id="UP001524473">
    <property type="component" value="Unassembled WGS sequence"/>
</dbReference>
<dbReference type="InterPro" id="IPR017871">
    <property type="entry name" value="ABC_transporter-like_CS"/>
</dbReference>
<dbReference type="Gene3D" id="3.40.50.300">
    <property type="entry name" value="P-loop containing nucleotide triphosphate hydrolases"/>
    <property type="match status" value="1"/>
</dbReference>
<feature type="transmembrane region" description="Helical" evidence="8">
    <location>
        <begin position="304"/>
        <end position="326"/>
    </location>
</feature>
<dbReference type="InterPro" id="IPR011527">
    <property type="entry name" value="ABC1_TM_dom"/>
</dbReference>
<dbReference type="PANTHER" id="PTHR43394:SF1">
    <property type="entry name" value="ATP-BINDING CASSETTE SUB-FAMILY B MEMBER 10, MITOCHONDRIAL"/>
    <property type="match status" value="1"/>
</dbReference>
<evidence type="ECO:0000256" key="3">
    <source>
        <dbReference type="ARBA" id="ARBA00022741"/>
    </source>
</evidence>
<evidence type="ECO:0000256" key="4">
    <source>
        <dbReference type="ARBA" id="ARBA00022840"/>
    </source>
</evidence>
<evidence type="ECO:0000259" key="9">
    <source>
        <dbReference type="PROSITE" id="PS50893"/>
    </source>
</evidence>
<dbReference type="InterPro" id="IPR003593">
    <property type="entry name" value="AAA+_ATPase"/>
</dbReference>
<comment type="caution">
    <text evidence="11">The sequence shown here is derived from an EMBL/GenBank/DDBJ whole genome shotgun (WGS) entry which is preliminary data.</text>
</comment>
<evidence type="ECO:0000256" key="8">
    <source>
        <dbReference type="SAM" id="Phobius"/>
    </source>
</evidence>
<evidence type="ECO:0000256" key="7">
    <source>
        <dbReference type="SAM" id="MobiDB-lite"/>
    </source>
</evidence>
<organism evidence="11 12">
    <name type="scientific">Neglectibacter timonensis</name>
    <dbReference type="NCBI Taxonomy" id="1776382"/>
    <lineage>
        <taxon>Bacteria</taxon>
        <taxon>Bacillati</taxon>
        <taxon>Bacillota</taxon>
        <taxon>Clostridia</taxon>
        <taxon>Eubacteriales</taxon>
        <taxon>Oscillospiraceae</taxon>
        <taxon>Neglectibacter</taxon>
    </lineage>
</organism>
<dbReference type="InterPro" id="IPR003439">
    <property type="entry name" value="ABC_transporter-like_ATP-bd"/>
</dbReference>
<gene>
    <name evidence="11" type="ORF">NE695_08780</name>
</gene>
<evidence type="ECO:0000256" key="5">
    <source>
        <dbReference type="ARBA" id="ARBA00022989"/>
    </source>
</evidence>
<evidence type="ECO:0000259" key="10">
    <source>
        <dbReference type="PROSITE" id="PS50929"/>
    </source>
</evidence>
<feature type="compositionally biased region" description="Low complexity" evidence="7">
    <location>
        <begin position="152"/>
        <end position="162"/>
    </location>
</feature>
<name>A0ABT1RZ93_9FIRM</name>
<keyword evidence="6 8" id="KW-0472">Membrane</keyword>
<feature type="domain" description="ABC transmembrane type-1" evidence="10">
    <location>
        <begin position="289"/>
        <end position="543"/>
    </location>
</feature>
<evidence type="ECO:0000313" key="12">
    <source>
        <dbReference type="Proteomes" id="UP001524473"/>
    </source>
</evidence>
<feature type="region of interest" description="Disordered" evidence="7">
    <location>
        <begin position="152"/>
        <end position="227"/>
    </location>
</feature>
<dbReference type="InterPro" id="IPR039421">
    <property type="entry name" value="Type_1_exporter"/>
</dbReference>
<dbReference type="PROSITE" id="PS50929">
    <property type="entry name" value="ABC_TM1F"/>
    <property type="match status" value="1"/>
</dbReference>
<feature type="transmembrane region" description="Helical" evidence="8">
    <location>
        <begin position="378"/>
        <end position="395"/>
    </location>
</feature>
<dbReference type="InterPro" id="IPR027417">
    <property type="entry name" value="P-loop_NTPase"/>
</dbReference>
<dbReference type="CDD" id="cd18548">
    <property type="entry name" value="ABC_6TM_Tm287_like"/>
    <property type="match status" value="1"/>
</dbReference>
<dbReference type="PROSITE" id="PS00211">
    <property type="entry name" value="ABC_TRANSPORTER_1"/>
    <property type="match status" value="1"/>
</dbReference>